<organism evidence="9 10">
    <name type="scientific">Ruegeria conchae</name>
    <dbReference type="NCBI Taxonomy" id="981384"/>
    <lineage>
        <taxon>Bacteria</taxon>
        <taxon>Pseudomonadati</taxon>
        <taxon>Pseudomonadota</taxon>
        <taxon>Alphaproteobacteria</taxon>
        <taxon>Rhodobacterales</taxon>
        <taxon>Roseobacteraceae</taxon>
        <taxon>Ruegeria</taxon>
    </lineage>
</organism>
<feature type="transmembrane region" description="Helical" evidence="6">
    <location>
        <begin position="426"/>
        <end position="453"/>
    </location>
</feature>
<feature type="transmembrane region" description="Helical" evidence="6">
    <location>
        <begin position="343"/>
        <end position="360"/>
    </location>
</feature>
<evidence type="ECO:0000313" key="10">
    <source>
        <dbReference type="Proteomes" id="UP000271700"/>
    </source>
</evidence>
<dbReference type="InterPro" id="IPR052159">
    <property type="entry name" value="Competence_DNA_uptake"/>
</dbReference>
<feature type="transmembrane region" description="Helical" evidence="6">
    <location>
        <begin position="69"/>
        <end position="89"/>
    </location>
</feature>
<feature type="domain" description="DUF4131" evidence="8">
    <location>
        <begin position="43"/>
        <end position="192"/>
    </location>
</feature>
<feature type="transmembrane region" description="Helical" evidence="6">
    <location>
        <begin position="42"/>
        <end position="62"/>
    </location>
</feature>
<feature type="domain" description="ComEC/Rec2-related protein" evidence="7">
    <location>
        <begin position="237"/>
        <end position="513"/>
    </location>
</feature>
<evidence type="ECO:0000256" key="6">
    <source>
        <dbReference type="SAM" id="Phobius"/>
    </source>
</evidence>
<dbReference type="Pfam" id="PF13567">
    <property type="entry name" value="DUF4131"/>
    <property type="match status" value="1"/>
</dbReference>
<dbReference type="AlphaFoldDB" id="A0A497ZW80"/>
<comment type="subcellular location">
    <subcellularLocation>
        <location evidence="1">Cell membrane</location>
        <topology evidence="1">Multi-pass membrane protein</topology>
    </subcellularLocation>
</comment>
<evidence type="ECO:0000259" key="8">
    <source>
        <dbReference type="Pfam" id="PF13567"/>
    </source>
</evidence>
<dbReference type="Pfam" id="PF03772">
    <property type="entry name" value="Competence"/>
    <property type="match status" value="1"/>
</dbReference>
<name>A0A497ZW80_9RHOB</name>
<feature type="transmembrane region" description="Helical" evidence="6">
    <location>
        <begin position="366"/>
        <end position="386"/>
    </location>
</feature>
<proteinExistence type="predicted"/>
<keyword evidence="4 6" id="KW-1133">Transmembrane helix</keyword>
<feature type="transmembrane region" description="Helical" evidence="6">
    <location>
        <begin position="295"/>
        <end position="313"/>
    </location>
</feature>
<comment type="caution">
    <text evidence="9">The sequence shown here is derived from an EMBL/GenBank/DDBJ whole genome shotgun (WGS) entry which is preliminary data.</text>
</comment>
<feature type="transmembrane region" description="Helical" evidence="6">
    <location>
        <begin position="257"/>
        <end position="283"/>
    </location>
</feature>
<dbReference type="GO" id="GO:0005886">
    <property type="term" value="C:plasma membrane"/>
    <property type="evidence" value="ECO:0007669"/>
    <property type="project" value="UniProtKB-SubCell"/>
</dbReference>
<reference evidence="9 10" key="1">
    <citation type="submission" date="2018-10" db="EMBL/GenBank/DDBJ databases">
        <title>Genomic Encyclopedia of Archaeal and Bacterial Type Strains, Phase II (KMG-II): from individual species to whole genera.</title>
        <authorList>
            <person name="Goeker M."/>
        </authorList>
    </citation>
    <scope>NUCLEOTIDE SEQUENCE [LARGE SCALE GENOMIC DNA]</scope>
    <source>
        <strain evidence="9 10">DSM 29317</strain>
    </source>
</reference>
<dbReference type="OrthoDB" id="9790149at2"/>
<evidence type="ECO:0000256" key="1">
    <source>
        <dbReference type="ARBA" id="ARBA00004651"/>
    </source>
</evidence>
<keyword evidence="2" id="KW-1003">Cell membrane</keyword>
<feature type="transmembrane region" description="Helical" evidence="6">
    <location>
        <begin position="16"/>
        <end position="36"/>
    </location>
</feature>
<dbReference type="Proteomes" id="UP000271700">
    <property type="component" value="Unassembled WGS sequence"/>
</dbReference>
<protein>
    <submittedName>
        <fullName evidence="9">Competence protein ComEC</fullName>
    </submittedName>
</protein>
<keyword evidence="5 6" id="KW-0472">Membrane</keyword>
<feature type="transmembrane region" description="Helical" evidence="6">
    <location>
        <begin position="460"/>
        <end position="479"/>
    </location>
</feature>
<dbReference type="EMBL" id="RCCT01000001">
    <property type="protein sequence ID" value="RLK10723.1"/>
    <property type="molecule type" value="Genomic_DNA"/>
</dbReference>
<evidence type="ECO:0000313" key="9">
    <source>
        <dbReference type="EMBL" id="RLK10723.1"/>
    </source>
</evidence>
<gene>
    <name evidence="9" type="ORF">CLV75_0704</name>
</gene>
<dbReference type="PANTHER" id="PTHR30619">
    <property type="entry name" value="DNA INTERNALIZATION/COMPETENCE PROTEIN COMEC/REC2"/>
    <property type="match status" value="1"/>
</dbReference>
<dbReference type="NCBIfam" id="TIGR00360">
    <property type="entry name" value="ComEC_N-term"/>
    <property type="match status" value="1"/>
</dbReference>
<dbReference type="InterPro" id="IPR025405">
    <property type="entry name" value="DUF4131"/>
</dbReference>
<evidence type="ECO:0000256" key="2">
    <source>
        <dbReference type="ARBA" id="ARBA00022475"/>
    </source>
</evidence>
<dbReference type="STRING" id="981384.GCA_000192475_03375"/>
<evidence type="ECO:0000256" key="3">
    <source>
        <dbReference type="ARBA" id="ARBA00022692"/>
    </source>
</evidence>
<feature type="transmembrane region" description="Helical" evidence="6">
    <location>
        <begin position="398"/>
        <end position="420"/>
    </location>
</feature>
<keyword evidence="10" id="KW-1185">Reference proteome</keyword>
<dbReference type="PANTHER" id="PTHR30619:SF1">
    <property type="entry name" value="RECOMBINATION PROTEIN 2"/>
    <property type="match status" value="1"/>
</dbReference>
<sequence>MRVLTRVETALLIQRGYLFPWSPVCLAVGIGWYFSLRFEPGAGVYAMVIAFVLLAIGSSLWLREAWRPLPIGMSLIALGFLLAGTRAHMVAEPVLQWRYYGPVEGRVIALDRSASDALRVMLDQVRIVDIPPDQRPGRIRLSIHGDTVALSPGQRIMTTAHLSPPQGPVEPGGFDFRRHAWFQRLGAVGYTRVPVLSSAPARDGQSGVRITAWRMAISDRVRAILPGEIGGFAAAVTTGDRSGMSKASLESLRASNLAHLLAISGLHMGLLTGFVFVACRIGLSMVPMLALRLPVRKMAAICALAAATIYLFLSGGNVATERAFVMVCVMLGAVMLDRRAISLRAVAVAALIVLVLRPESLLSPGFQMSFAATTALVAGFGALRDYGPMPGPLWMRRVLALLISSAIAGIATAPIGAAHFNTVSHYGLIANLVSVPVMGTLVVPSAVVAALLAPFRLEAIALHVMGLGLNWILAVASWVSGLEGARGFVVSPGPFVLPITAVSFLWLILWQGRTRWIGLVPAVVAIAAWGQGSRPDVLIADTGGLVGVMTDQGRALSKPKGSGFVASVWLENDGDDADQPKAAKRWPESSGGVQRYLLGNKELVHLTGKRAALAFGECRPDQIIIASVSLSLTGACQIYDPDALRSTGSLAISKGSLLTSSEASGRRLWSPQPRQ</sequence>
<dbReference type="InterPro" id="IPR004477">
    <property type="entry name" value="ComEC_N"/>
</dbReference>
<dbReference type="RefSeq" id="WP_010440286.1">
    <property type="nucleotide sequence ID" value="NZ_AEYW01000006.1"/>
</dbReference>
<feature type="transmembrane region" description="Helical" evidence="6">
    <location>
        <begin position="485"/>
        <end position="509"/>
    </location>
</feature>
<evidence type="ECO:0000259" key="7">
    <source>
        <dbReference type="Pfam" id="PF03772"/>
    </source>
</evidence>
<evidence type="ECO:0000256" key="5">
    <source>
        <dbReference type="ARBA" id="ARBA00023136"/>
    </source>
</evidence>
<evidence type="ECO:0000256" key="4">
    <source>
        <dbReference type="ARBA" id="ARBA00022989"/>
    </source>
</evidence>
<accession>A0A497ZW80</accession>
<keyword evidence="3 6" id="KW-0812">Transmembrane</keyword>